<name>A0A3S0QRZ6_9GAMM</name>
<gene>
    <name evidence="1" type="ORF">DSL92_03140</name>
</gene>
<proteinExistence type="predicted"/>
<evidence type="ECO:0000313" key="1">
    <source>
        <dbReference type="EMBL" id="RUA22853.1"/>
    </source>
</evidence>
<dbReference type="EMBL" id="RXHI01000008">
    <property type="protein sequence ID" value="RUA22853.1"/>
    <property type="molecule type" value="Genomic_DNA"/>
</dbReference>
<dbReference type="AlphaFoldDB" id="A0A3S0QRZ6"/>
<sequence>MPRRALRLCAPNDGLLRGHITGRLFQGEYLSLQLTPADGRAQIACAPCTGARLPGGCRHRLQCPARLECRDAPARPDATRCGRQCQCLICAGPPSGAYAVPFP</sequence>
<protein>
    <submittedName>
        <fullName evidence="1">Uncharacterized protein</fullName>
    </submittedName>
</protein>
<reference evidence="1" key="1">
    <citation type="submission" date="2018-12" db="EMBL/GenBank/DDBJ databases">
        <authorList>
            <person name="Jadhav K."/>
            <person name="Kushwaha B."/>
            <person name="Jadhav I."/>
        </authorList>
    </citation>
    <scope>NUCLEOTIDE SEQUENCE [LARGE SCALE GENOMIC DNA]</scope>
    <source>
        <strain evidence="1">SBS 10</strain>
    </source>
</reference>
<accession>A0A3S0QRZ6</accession>
<comment type="caution">
    <text evidence="1">The sequence shown here is derived from an EMBL/GenBank/DDBJ whole genome shotgun (WGS) entry which is preliminary data.</text>
</comment>
<organism evidence="1">
    <name type="scientific">Billgrantia gudaonensis</name>
    <dbReference type="NCBI Taxonomy" id="376427"/>
    <lineage>
        <taxon>Bacteria</taxon>
        <taxon>Pseudomonadati</taxon>
        <taxon>Pseudomonadota</taxon>
        <taxon>Gammaproteobacteria</taxon>
        <taxon>Oceanospirillales</taxon>
        <taxon>Halomonadaceae</taxon>
        <taxon>Billgrantia</taxon>
    </lineage>
</organism>